<dbReference type="PRINTS" id="PR00722">
    <property type="entry name" value="CHYMOTRYPSIN"/>
</dbReference>
<dbReference type="InterPro" id="IPR018114">
    <property type="entry name" value="TRYPSIN_HIS"/>
</dbReference>
<dbReference type="SMART" id="SM00020">
    <property type="entry name" value="Tryp_SPc"/>
    <property type="match status" value="1"/>
</dbReference>
<dbReference type="Proteomes" id="UP000008229">
    <property type="component" value="Chromosome"/>
</dbReference>
<dbReference type="eggNOG" id="COG5640">
    <property type="taxonomic scope" value="Bacteria"/>
</dbReference>
<dbReference type="PANTHER" id="PTHR24276">
    <property type="entry name" value="POLYSERASE-RELATED"/>
    <property type="match status" value="1"/>
</dbReference>
<sequence length="542" mass="56913" precursor="true">MKTRTDARRVLAGVLMSMGAMSFAVEPPSADAIVAGVPAQATEGYNASFQRLESPRDDRHVCGATLIAPRWAITAGHCTNWVDGKGNISGKGTVRAALTGSPVGWRLRLGSLNASSGGRLVTVEQFVRKSRRLSSAADLALLRLARPVGATPAPLATRRPEPGTQALILGWGYTGAKGGWGDFANAASYPRALREARTSVWPGRTCGLEPQESGLCVGGERGRPAPENMDSGGPVLAEQPGRGVVLAGTVNGGNYTGRPGPAVYTDISAQLKWIRSYTSGQRTIPRDRPVEGPGLAGTAVVDRCSAAVIRVQSSQPADHALLLTNGHCAERRPPRGKALGARKVQSIVTINGAAGNAIVRTSTTRLLYATMTGTDVAVYRLASTYAQLAESGVRVLSLSERGPAAGDRLSLLSGTYQTTFSCRVDAIVPTLREGGYEQRDAIRYGRSASCEPEPGTSGSPLLDARTGDVVAIHNTHNVGDRRRCSVDNPCEVDPSGKTTAVKRRGYAQQTAGLATCIVPGSRLDLSNPGCQLTKPAERVSTD</sequence>
<evidence type="ECO:0000256" key="3">
    <source>
        <dbReference type="SAM" id="SignalP"/>
    </source>
</evidence>
<dbReference type="GO" id="GO:0006508">
    <property type="term" value="P:proteolysis"/>
    <property type="evidence" value="ECO:0007669"/>
    <property type="project" value="InterPro"/>
</dbReference>
<dbReference type="PROSITE" id="PS00134">
    <property type="entry name" value="TRYPSIN_HIS"/>
    <property type="match status" value="1"/>
</dbReference>
<organism evidence="5 6">
    <name type="scientific">Conexibacter woesei (strain DSM 14684 / CCUG 47730 / CIP 108061 / JCM 11494 / NBRC 100937 / ID131577)</name>
    <dbReference type="NCBI Taxonomy" id="469383"/>
    <lineage>
        <taxon>Bacteria</taxon>
        <taxon>Bacillati</taxon>
        <taxon>Actinomycetota</taxon>
        <taxon>Thermoleophilia</taxon>
        <taxon>Solirubrobacterales</taxon>
        <taxon>Conexibacteraceae</taxon>
        <taxon>Conexibacter</taxon>
    </lineage>
</organism>
<dbReference type="HOGENOM" id="CLU_526671_0_0_11"/>
<evidence type="ECO:0000259" key="4">
    <source>
        <dbReference type="PROSITE" id="PS50240"/>
    </source>
</evidence>
<evidence type="ECO:0000256" key="1">
    <source>
        <dbReference type="ARBA" id="ARBA00007664"/>
    </source>
</evidence>
<dbReference type="EMBL" id="CP001854">
    <property type="protein sequence ID" value="ADB48956.1"/>
    <property type="molecule type" value="Genomic_DNA"/>
</dbReference>
<feature type="chain" id="PRO_5039506368" evidence="3">
    <location>
        <begin position="25"/>
        <end position="542"/>
    </location>
</feature>
<dbReference type="OrthoDB" id="3233951at2"/>
<dbReference type="RefSeq" id="WP_012932009.1">
    <property type="nucleotide sequence ID" value="NC_013739.1"/>
</dbReference>
<dbReference type="InterPro" id="IPR009003">
    <property type="entry name" value="Peptidase_S1_PA"/>
</dbReference>
<dbReference type="Pfam" id="PF00089">
    <property type="entry name" value="Trypsin"/>
    <property type="match status" value="1"/>
</dbReference>
<feature type="signal peptide" evidence="3">
    <location>
        <begin position="1"/>
        <end position="24"/>
    </location>
</feature>
<dbReference type="InterPro" id="IPR043504">
    <property type="entry name" value="Peptidase_S1_PA_chymotrypsin"/>
</dbReference>
<keyword evidence="3" id="KW-0732">Signal</keyword>
<reference evidence="5 6" key="1">
    <citation type="journal article" date="2010" name="Stand. Genomic Sci.">
        <title>Complete genome sequence of Conexibacter woesei type strain (ID131577).</title>
        <authorList>
            <person name="Pukall R."/>
            <person name="Lapidus A."/>
            <person name="Glavina Del Rio T."/>
            <person name="Copeland A."/>
            <person name="Tice H."/>
            <person name="Cheng J.-F."/>
            <person name="Lucas S."/>
            <person name="Chen F."/>
            <person name="Nolan M."/>
            <person name="Bruce D."/>
            <person name="Goodwin L."/>
            <person name="Pitluck S."/>
            <person name="Mavromatis K."/>
            <person name="Ivanova N."/>
            <person name="Ovchinnikova G."/>
            <person name="Pati A."/>
            <person name="Chen A."/>
            <person name="Palaniappan K."/>
            <person name="Land M."/>
            <person name="Hauser L."/>
            <person name="Chang Y.-J."/>
            <person name="Jeffries C.D."/>
            <person name="Chain P."/>
            <person name="Meincke L."/>
            <person name="Sims D."/>
            <person name="Brettin T."/>
            <person name="Detter J.C."/>
            <person name="Rohde M."/>
            <person name="Goeker M."/>
            <person name="Bristow J."/>
            <person name="Eisen J.A."/>
            <person name="Markowitz V."/>
            <person name="Kyrpides N.C."/>
            <person name="Klenk H.-P."/>
            <person name="Hugenholtz P."/>
        </authorList>
    </citation>
    <scope>NUCLEOTIDE SEQUENCE [LARGE SCALE GENOMIC DNA]</scope>
    <source>
        <strain evidence="6">DSM 14684 / CIP 108061 / JCM 11494 / NBRC 100937 / ID131577</strain>
    </source>
</reference>
<dbReference type="InterPro" id="IPR001314">
    <property type="entry name" value="Peptidase_S1A"/>
</dbReference>
<dbReference type="Gene3D" id="2.40.10.10">
    <property type="entry name" value="Trypsin-like serine proteases"/>
    <property type="match status" value="1"/>
</dbReference>
<dbReference type="PANTHER" id="PTHR24276:SF98">
    <property type="entry name" value="FI18310P1-RELATED"/>
    <property type="match status" value="1"/>
</dbReference>
<keyword evidence="6" id="KW-1185">Reference proteome</keyword>
<feature type="domain" description="Peptidase S1" evidence="4">
    <location>
        <begin position="10"/>
        <end position="279"/>
    </location>
</feature>
<evidence type="ECO:0000313" key="6">
    <source>
        <dbReference type="Proteomes" id="UP000008229"/>
    </source>
</evidence>
<reference evidence="6" key="2">
    <citation type="submission" date="2010-01" db="EMBL/GenBank/DDBJ databases">
        <title>The complete genome of Conexibacter woesei DSM 14684.</title>
        <authorList>
            <consortium name="US DOE Joint Genome Institute (JGI-PGF)"/>
            <person name="Lucas S."/>
            <person name="Copeland A."/>
            <person name="Lapidus A."/>
            <person name="Glavina del Rio T."/>
            <person name="Dalin E."/>
            <person name="Tice H."/>
            <person name="Bruce D."/>
            <person name="Goodwin L."/>
            <person name="Pitluck S."/>
            <person name="Kyrpides N."/>
            <person name="Mavromatis K."/>
            <person name="Ivanova N."/>
            <person name="Mikhailova N."/>
            <person name="Chertkov O."/>
            <person name="Brettin T."/>
            <person name="Detter J.C."/>
            <person name="Han C."/>
            <person name="Larimer F."/>
            <person name="Land M."/>
            <person name="Hauser L."/>
            <person name="Markowitz V."/>
            <person name="Cheng J.-F."/>
            <person name="Hugenholtz P."/>
            <person name="Woyke T."/>
            <person name="Wu D."/>
            <person name="Pukall R."/>
            <person name="Steenblock K."/>
            <person name="Schneider S."/>
            <person name="Klenk H.-P."/>
            <person name="Eisen J.A."/>
        </authorList>
    </citation>
    <scope>NUCLEOTIDE SEQUENCE [LARGE SCALE GENOMIC DNA]</scope>
    <source>
        <strain evidence="6">DSM 14684 / CIP 108061 / JCM 11494 / NBRC 100937 / ID131577</strain>
    </source>
</reference>
<dbReference type="Pfam" id="PF13365">
    <property type="entry name" value="Trypsin_2"/>
    <property type="match status" value="1"/>
</dbReference>
<dbReference type="InterPro" id="IPR001254">
    <property type="entry name" value="Trypsin_dom"/>
</dbReference>
<evidence type="ECO:0000256" key="2">
    <source>
        <dbReference type="ARBA" id="ARBA00023157"/>
    </source>
</evidence>
<dbReference type="AlphaFoldDB" id="D3F886"/>
<dbReference type="PROSITE" id="PS50240">
    <property type="entry name" value="TRYPSIN_DOM"/>
    <property type="match status" value="1"/>
</dbReference>
<gene>
    <name evidence="5" type="ordered locus">Cwoe_0521</name>
</gene>
<dbReference type="GO" id="GO:0004252">
    <property type="term" value="F:serine-type endopeptidase activity"/>
    <property type="evidence" value="ECO:0007669"/>
    <property type="project" value="InterPro"/>
</dbReference>
<dbReference type="STRING" id="469383.Cwoe_0521"/>
<dbReference type="SUPFAM" id="SSF50494">
    <property type="entry name" value="Trypsin-like serine proteases"/>
    <property type="match status" value="2"/>
</dbReference>
<keyword evidence="2" id="KW-1015">Disulfide bond</keyword>
<protein>
    <submittedName>
        <fullName evidence="5">Peptidase S1 and S6 chymotrypsin/Hap</fullName>
    </submittedName>
</protein>
<evidence type="ECO:0000313" key="5">
    <source>
        <dbReference type="EMBL" id="ADB48956.1"/>
    </source>
</evidence>
<dbReference type="InterPro" id="IPR050430">
    <property type="entry name" value="Peptidase_S1"/>
</dbReference>
<proteinExistence type="inferred from homology"/>
<comment type="similarity">
    <text evidence="1">Belongs to the peptidase S1 family.</text>
</comment>
<dbReference type="KEGG" id="cwo:Cwoe_0521"/>
<accession>D3F886</accession>
<name>D3F886_CONWI</name>